<dbReference type="SUPFAM" id="SSF54909">
    <property type="entry name" value="Dimeric alpha+beta barrel"/>
    <property type="match status" value="1"/>
</dbReference>
<dbReference type="AlphaFoldDB" id="A0A6P1NQG9"/>
<dbReference type="InterPro" id="IPR007138">
    <property type="entry name" value="ABM_dom"/>
</dbReference>
<sequence length="99" mass="11275">MFIALSTFTIANDMAPAVKEAFVNRPGLVEGAPGFIRLQVISPTDNPQEIWLITQWTDEESYKVWHRSHLYHASHSGIPKGLKLVPRSAKVRFFEHICE</sequence>
<evidence type="ECO:0000313" key="2">
    <source>
        <dbReference type="EMBL" id="QHL86086.1"/>
    </source>
</evidence>
<dbReference type="Proteomes" id="UP000464214">
    <property type="component" value="Chromosome"/>
</dbReference>
<proteinExistence type="predicted"/>
<dbReference type="Pfam" id="PF03992">
    <property type="entry name" value="ABM"/>
    <property type="match status" value="1"/>
</dbReference>
<dbReference type="Gene3D" id="3.30.70.100">
    <property type="match status" value="1"/>
</dbReference>
<dbReference type="InterPro" id="IPR011008">
    <property type="entry name" value="Dimeric_a/b-barrel"/>
</dbReference>
<dbReference type="PANTHER" id="PTHR34474:SF2">
    <property type="entry name" value="SIGNAL TRANSDUCTION PROTEIN TRAP"/>
    <property type="match status" value="1"/>
</dbReference>
<dbReference type="EMBL" id="CP047897">
    <property type="protein sequence ID" value="QHL86086.1"/>
    <property type="molecule type" value="Genomic_DNA"/>
</dbReference>
<gene>
    <name evidence="2" type="ORF">GU926_00940</name>
</gene>
<keyword evidence="3" id="KW-1185">Reference proteome</keyword>
<dbReference type="PANTHER" id="PTHR34474">
    <property type="entry name" value="SIGNAL TRANSDUCTION PROTEIN TRAP"/>
    <property type="match status" value="1"/>
</dbReference>
<dbReference type="PROSITE" id="PS51725">
    <property type="entry name" value="ABM"/>
    <property type="match status" value="1"/>
</dbReference>
<dbReference type="InterPro" id="IPR050404">
    <property type="entry name" value="Heme-degrading_MO"/>
</dbReference>
<keyword evidence="2" id="KW-0503">Monooxygenase</keyword>
<feature type="domain" description="ABM" evidence="1">
    <location>
        <begin position="2"/>
        <end position="93"/>
    </location>
</feature>
<protein>
    <submittedName>
        <fullName evidence="2">Antibiotic biosynthesis monooxygenase</fullName>
    </submittedName>
</protein>
<evidence type="ECO:0000313" key="3">
    <source>
        <dbReference type="Proteomes" id="UP000464214"/>
    </source>
</evidence>
<organism evidence="2 3">
    <name type="scientific">Nibribacter ruber</name>
    <dbReference type="NCBI Taxonomy" id="2698458"/>
    <lineage>
        <taxon>Bacteria</taxon>
        <taxon>Pseudomonadati</taxon>
        <taxon>Bacteroidota</taxon>
        <taxon>Cytophagia</taxon>
        <taxon>Cytophagales</taxon>
        <taxon>Hymenobacteraceae</taxon>
        <taxon>Nibribacter</taxon>
    </lineage>
</organism>
<name>A0A6P1NQG9_9BACT</name>
<dbReference type="RefSeq" id="WP_160688125.1">
    <property type="nucleotide sequence ID" value="NZ_CP047897.1"/>
</dbReference>
<evidence type="ECO:0000259" key="1">
    <source>
        <dbReference type="PROSITE" id="PS51725"/>
    </source>
</evidence>
<accession>A0A6P1NQG9</accession>
<reference evidence="2 3" key="1">
    <citation type="submission" date="2020-01" db="EMBL/GenBank/DDBJ databases">
        <authorList>
            <person name="Kim M."/>
        </authorList>
    </citation>
    <scope>NUCLEOTIDE SEQUENCE [LARGE SCALE GENOMIC DNA]</scope>
    <source>
        <strain evidence="2 3">BT10</strain>
    </source>
</reference>
<dbReference type="GO" id="GO:0004497">
    <property type="term" value="F:monooxygenase activity"/>
    <property type="evidence" value="ECO:0007669"/>
    <property type="project" value="UniProtKB-KW"/>
</dbReference>
<dbReference type="KEGG" id="nib:GU926_00940"/>
<keyword evidence="2" id="KW-0560">Oxidoreductase</keyword>